<dbReference type="InParanoid" id="A0A1D3D4B9"/>
<dbReference type="AlphaFoldDB" id="A0A1D3D4B9"/>
<accession>A0A1D3D4B9</accession>
<feature type="region of interest" description="Disordered" evidence="1">
    <location>
        <begin position="135"/>
        <end position="168"/>
    </location>
</feature>
<evidence type="ECO:0000256" key="1">
    <source>
        <dbReference type="SAM" id="MobiDB-lite"/>
    </source>
</evidence>
<feature type="region of interest" description="Disordered" evidence="1">
    <location>
        <begin position="226"/>
        <end position="245"/>
    </location>
</feature>
<name>A0A1D3D4B9_9EIME</name>
<gene>
    <name evidence="2" type="ORF">cyc_04619</name>
</gene>
<sequence length="450" mass="50167">MTWPPSDSVEMRGVMRVCRRHDELEKRMEKLTDADVRRMRYRSCSACGEVSVMAYWVLWHARPLRKALQVSGTSFTLSSSAIPGRYGAFSSQLERPRFQSTATQRVESSDGGDAISIRPWEKPLIAEVYSQLRGQHIPSRTSQTPRSVPGAASEGGRAEPTPLPGWDFSPEDERGLRFGAAYMLLTLAWNRKFTRLRDLLVNANRAREGSKQVVSRVLSTIAADLSPSGKLQSASDSPAEGCRSGKGKCKEIAAAEAATDASEHPRMTEKPREDEGEGRGEMTEAGKRASSEESLTPVERRQQQMATEGLWRKRAREQMHDILKQPLTFRQFMNMCADCGTVLDRGFVVAIDFKLLCVQQLAIVDADGNIVMGSEEDEAAVHTLRLELNAKFDPNNSNFIFPAFEPSGWQLMDWNYAVGPQYPVDPREISNVVFLDEDKGVPNNVSACFI</sequence>
<proteinExistence type="predicted"/>
<dbReference type="Proteomes" id="UP000095192">
    <property type="component" value="Unassembled WGS sequence"/>
</dbReference>
<keyword evidence="3" id="KW-1185">Reference proteome</keyword>
<dbReference type="VEuPathDB" id="ToxoDB:LOC34621126"/>
<reference evidence="2 3" key="1">
    <citation type="journal article" date="2016" name="BMC Genomics">
        <title>Comparative genomics reveals Cyclospora cayetanensis possesses coccidia-like metabolism and invasion components but unique surface antigens.</title>
        <authorList>
            <person name="Liu S."/>
            <person name="Wang L."/>
            <person name="Zheng H."/>
            <person name="Xu Z."/>
            <person name="Roellig D.M."/>
            <person name="Li N."/>
            <person name="Frace M.A."/>
            <person name="Tang K."/>
            <person name="Arrowood M.J."/>
            <person name="Moss D.M."/>
            <person name="Zhang L."/>
            <person name="Feng Y."/>
            <person name="Xiao L."/>
        </authorList>
    </citation>
    <scope>NUCLEOTIDE SEQUENCE [LARGE SCALE GENOMIC DNA]</scope>
    <source>
        <strain evidence="2 3">CHN_HEN01</strain>
    </source>
</reference>
<dbReference type="VEuPathDB" id="ToxoDB:cyc_04619"/>
<organism evidence="2 3">
    <name type="scientific">Cyclospora cayetanensis</name>
    <dbReference type="NCBI Taxonomy" id="88456"/>
    <lineage>
        <taxon>Eukaryota</taxon>
        <taxon>Sar</taxon>
        <taxon>Alveolata</taxon>
        <taxon>Apicomplexa</taxon>
        <taxon>Conoidasida</taxon>
        <taxon>Coccidia</taxon>
        <taxon>Eucoccidiorida</taxon>
        <taxon>Eimeriorina</taxon>
        <taxon>Eimeriidae</taxon>
        <taxon>Cyclospora</taxon>
    </lineage>
</organism>
<evidence type="ECO:0000313" key="3">
    <source>
        <dbReference type="Proteomes" id="UP000095192"/>
    </source>
</evidence>
<feature type="compositionally biased region" description="Basic and acidic residues" evidence="1">
    <location>
        <begin position="261"/>
        <end position="291"/>
    </location>
</feature>
<evidence type="ECO:0000313" key="2">
    <source>
        <dbReference type="EMBL" id="OEH78298.1"/>
    </source>
</evidence>
<protein>
    <submittedName>
        <fullName evidence="2">Uncharacterized protein</fullName>
    </submittedName>
</protein>
<feature type="region of interest" description="Disordered" evidence="1">
    <location>
        <begin position="256"/>
        <end position="308"/>
    </location>
</feature>
<comment type="caution">
    <text evidence="2">The sequence shown here is derived from an EMBL/GenBank/DDBJ whole genome shotgun (WGS) entry which is preliminary data.</text>
</comment>
<dbReference type="EMBL" id="JROU02000786">
    <property type="protein sequence ID" value="OEH78298.1"/>
    <property type="molecule type" value="Genomic_DNA"/>
</dbReference>